<accession>A0AAE1AQJ7</accession>
<reference evidence="1" key="1">
    <citation type="journal article" date="2023" name="G3 (Bethesda)">
        <title>A reference genome for the long-term kleptoplast-retaining sea slug Elysia crispata morphotype clarki.</title>
        <authorList>
            <person name="Eastman K.E."/>
            <person name="Pendleton A.L."/>
            <person name="Shaikh M.A."/>
            <person name="Suttiyut T."/>
            <person name="Ogas R."/>
            <person name="Tomko P."/>
            <person name="Gavelis G."/>
            <person name="Widhalm J.R."/>
            <person name="Wisecaver J.H."/>
        </authorList>
    </citation>
    <scope>NUCLEOTIDE SEQUENCE</scope>
    <source>
        <strain evidence="1">ECLA1</strain>
    </source>
</reference>
<gene>
    <name evidence="1" type="ORF">RRG08_055365</name>
</gene>
<organism evidence="1 2">
    <name type="scientific">Elysia crispata</name>
    <name type="common">lettuce slug</name>
    <dbReference type="NCBI Taxonomy" id="231223"/>
    <lineage>
        <taxon>Eukaryota</taxon>
        <taxon>Metazoa</taxon>
        <taxon>Spiralia</taxon>
        <taxon>Lophotrochozoa</taxon>
        <taxon>Mollusca</taxon>
        <taxon>Gastropoda</taxon>
        <taxon>Heterobranchia</taxon>
        <taxon>Euthyneura</taxon>
        <taxon>Panpulmonata</taxon>
        <taxon>Sacoglossa</taxon>
        <taxon>Placobranchoidea</taxon>
        <taxon>Plakobranchidae</taxon>
        <taxon>Elysia</taxon>
    </lineage>
</organism>
<proteinExistence type="predicted"/>
<protein>
    <submittedName>
        <fullName evidence="1">Uncharacterized protein</fullName>
    </submittedName>
</protein>
<comment type="caution">
    <text evidence="1">The sequence shown here is derived from an EMBL/GenBank/DDBJ whole genome shotgun (WGS) entry which is preliminary data.</text>
</comment>
<dbReference type="Proteomes" id="UP001283361">
    <property type="component" value="Unassembled WGS sequence"/>
</dbReference>
<dbReference type="AlphaFoldDB" id="A0AAE1AQJ7"/>
<keyword evidence="2" id="KW-1185">Reference proteome</keyword>
<evidence type="ECO:0000313" key="2">
    <source>
        <dbReference type="Proteomes" id="UP001283361"/>
    </source>
</evidence>
<sequence>MGSHSQNKRYQSKLRDLESTCGQSENILTCAISSPEVIHPAVCPRRSCMDRLLRRRDANRQMSHSLPAAWRQVP</sequence>
<dbReference type="EMBL" id="JAWDGP010001389">
    <property type="protein sequence ID" value="KAK3792098.1"/>
    <property type="molecule type" value="Genomic_DNA"/>
</dbReference>
<name>A0AAE1AQJ7_9GAST</name>
<evidence type="ECO:0000313" key="1">
    <source>
        <dbReference type="EMBL" id="KAK3792098.1"/>
    </source>
</evidence>